<comment type="similarity">
    <text evidence="2">Belongs to the UDP-glycosyltransferase family.</text>
</comment>
<dbReference type="InterPro" id="IPR002213">
    <property type="entry name" value="UDP_glucos_trans"/>
</dbReference>
<dbReference type="GeneID" id="111006050"/>
<organism evidence="4 5">
    <name type="scientific">Momordica charantia</name>
    <name type="common">Bitter gourd</name>
    <name type="synonym">Balsam pear</name>
    <dbReference type="NCBI Taxonomy" id="3673"/>
    <lineage>
        <taxon>Eukaryota</taxon>
        <taxon>Viridiplantae</taxon>
        <taxon>Streptophyta</taxon>
        <taxon>Embryophyta</taxon>
        <taxon>Tracheophyta</taxon>
        <taxon>Spermatophyta</taxon>
        <taxon>Magnoliopsida</taxon>
        <taxon>eudicotyledons</taxon>
        <taxon>Gunneridae</taxon>
        <taxon>Pentapetalae</taxon>
        <taxon>rosids</taxon>
        <taxon>fabids</taxon>
        <taxon>Cucurbitales</taxon>
        <taxon>Cucurbitaceae</taxon>
        <taxon>Momordiceae</taxon>
        <taxon>Momordica</taxon>
    </lineage>
</organism>
<dbReference type="GO" id="GO:0080044">
    <property type="term" value="F:quercetin 7-O-glucosyltransferase activity"/>
    <property type="evidence" value="ECO:0007669"/>
    <property type="project" value="TreeGrafter"/>
</dbReference>
<dbReference type="KEGG" id="mcha:111006050"/>
<dbReference type="Pfam" id="PF00201">
    <property type="entry name" value="UDPGT"/>
    <property type="match status" value="1"/>
</dbReference>
<dbReference type="AlphaFoldDB" id="A0A6J1BVD1"/>
<keyword evidence="3" id="KW-0808">Transferase</keyword>
<sequence length="452" mass="50732">MASHNVVVIPYPSQGHVNPLMHLCQSFAKQGIKSTVVNTEFVHAKMVKAMGDKIESVLGSRIELVAVPDGFGPDESRDNIERLFVDIMNNLQFEFEKLLPKMNSEIAGGIACVIVDLSMAWILEITEKLGIRGAIFSPFTAAHSVLNISINKLIEDGIIDAEGVPMQGARIQLKPGMPYMRTRDLPWMCVPIKKSQRILFEHLVRIQRGYELSKWCLFNSAYELEPESVSFHPKILPVGPLMASEAGQFWKEDASCLEWLDQQPPSSVIYLAFGSFTDFSGAQFEELAMGLELTGRPFLWVVRPGTEQKLPAGFRGRKAKIIGWAPQQKVLRHPSVGCFLSHCGWNSILEGVSNGLPFLCWPYVGDQHFNMSYVDDIWKVGLGFDRDEKGTVSRWEIKKKVEQLLGDPSFRARSAQLQQLVRNSVKPEGLSSINVDKFVRWVKEEGQNEAVV</sequence>
<dbReference type="RefSeq" id="XP_022133480.1">
    <property type="nucleotide sequence ID" value="XM_022277788.1"/>
</dbReference>
<gene>
    <name evidence="5" type="primary">LOC111006050</name>
</gene>
<evidence type="ECO:0000313" key="4">
    <source>
        <dbReference type="Proteomes" id="UP000504603"/>
    </source>
</evidence>
<evidence type="ECO:0000256" key="2">
    <source>
        <dbReference type="ARBA" id="ARBA00009995"/>
    </source>
</evidence>
<protein>
    <submittedName>
        <fullName evidence="5">UDP-glycosyltransferase 83A1-like</fullName>
    </submittedName>
</protein>
<dbReference type="CDD" id="cd03784">
    <property type="entry name" value="GT1_Gtf-like"/>
    <property type="match status" value="1"/>
</dbReference>
<accession>A0A6J1BVD1</accession>
<dbReference type="FunFam" id="3.40.50.2000:FF:000060">
    <property type="entry name" value="Glycosyltransferase"/>
    <property type="match status" value="1"/>
</dbReference>
<keyword evidence="4" id="KW-1185">Reference proteome</keyword>
<reference evidence="5" key="1">
    <citation type="submission" date="2025-08" db="UniProtKB">
        <authorList>
            <consortium name="RefSeq"/>
        </authorList>
    </citation>
    <scope>IDENTIFICATION</scope>
    <source>
        <strain evidence="5">OHB3-1</strain>
    </source>
</reference>
<dbReference type="GO" id="GO:0080043">
    <property type="term" value="F:quercetin 3-O-glucosyltransferase activity"/>
    <property type="evidence" value="ECO:0007669"/>
    <property type="project" value="TreeGrafter"/>
</dbReference>
<dbReference type="SUPFAM" id="SSF53756">
    <property type="entry name" value="UDP-Glycosyltransferase/glycogen phosphorylase"/>
    <property type="match status" value="1"/>
</dbReference>
<dbReference type="OrthoDB" id="5835829at2759"/>
<dbReference type="PANTHER" id="PTHR11926">
    <property type="entry name" value="GLUCOSYL/GLUCURONOSYL TRANSFERASES"/>
    <property type="match status" value="1"/>
</dbReference>
<name>A0A6J1BVD1_MOMCH</name>
<evidence type="ECO:0000256" key="3">
    <source>
        <dbReference type="ARBA" id="ARBA00022679"/>
    </source>
</evidence>
<comment type="pathway">
    <text evidence="1">Secondary metabolite biosynthesis; terpenoid biosynthesis.</text>
</comment>
<evidence type="ECO:0000313" key="5">
    <source>
        <dbReference type="RefSeq" id="XP_022133480.1"/>
    </source>
</evidence>
<dbReference type="PANTHER" id="PTHR11926:SF1412">
    <property type="entry name" value="UDP-GLYCOSYLTRANSFERASE 83A1-LIKE"/>
    <property type="match status" value="1"/>
</dbReference>
<dbReference type="FunFam" id="3.40.50.2000:FF:000108">
    <property type="entry name" value="UDP-glycosyltransferase 83A1"/>
    <property type="match status" value="1"/>
</dbReference>
<evidence type="ECO:0000256" key="1">
    <source>
        <dbReference type="ARBA" id="ARBA00004721"/>
    </source>
</evidence>
<proteinExistence type="inferred from homology"/>
<dbReference type="Gene3D" id="3.40.50.2000">
    <property type="entry name" value="Glycogen Phosphorylase B"/>
    <property type="match status" value="2"/>
</dbReference>
<dbReference type="Proteomes" id="UP000504603">
    <property type="component" value="Unplaced"/>
</dbReference>